<gene>
    <name evidence="2" type="ORF">Tci_475039</name>
</gene>
<feature type="compositionally biased region" description="Polar residues" evidence="1">
    <location>
        <begin position="121"/>
        <end position="130"/>
    </location>
</feature>
<name>A0A699I147_TANCI</name>
<proteinExistence type="predicted"/>
<feature type="region of interest" description="Disordered" evidence="1">
    <location>
        <begin position="119"/>
        <end position="148"/>
    </location>
</feature>
<evidence type="ECO:0000313" key="2">
    <source>
        <dbReference type="EMBL" id="GEZ03066.1"/>
    </source>
</evidence>
<comment type="caution">
    <text evidence="2">The sequence shown here is derived from an EMBL/GenBank/DDBJ whole genome shotgun (WGS) entry which is preliminary data.</text>
</comment>
<sequence length="502" mass="56778">MIEDFFFICRVSVGFKGLHGVTTAQEVIKNGNKVLKRTIRTVEQIYKPTSTKEKLDRKNEMKARGTLLMALPNKDQLKFYSYKDAKFLMKAIEKRNKPDIETISLDDLYKNLKIYKPELKGSSSTSQNPQNVTFVSSKSTNSTSSTNEANNTAFEVSIAHSQGNTVNSTSIDNLSDAVICAFLASQPNSPQLAREDLEQINPDDLKEIDLHWEMAMLTIRARRFIKRTGRNFDINGQKLVLIENRGREYGRKTMPVKNPTENDLIAQDGIGGYDSSYQAKEEHPTNYALMALTSLGSSSSLDSERIRRMLSPDQIKDIPPYKGNYIPPKLDLISIDEQVESDFVDVVSNVVSSNVKTVESKHESVDVKNKGIYSIIETKPVRKNSFSPPIIEDWNYDDESEVEFETKVDVKTVRPSIEKIKFVKTAREKVDKGNPQQKEHRKKRVIEIGCSRHITGNKCYLTDYEDYNGGFVSFGNGKGRVSWQKVTQSSMDGFGEMITTVL</sequence>
<protein>
    <submittedName>
        <fullName evidence="2">Ribonuclease H-like domain-containing protein</fullName>
    </submittedName>
</protein>
<feature type="compositionally biased region" description="Low complexity" evidence="1">
    <location>
        <begin position="131"/>
        <end position="148"/>
    </location>
</feature>
<accession>A0A699I147</accession>
<dbReference type="AlphaFoldDB" id="A0A699I147"/>
<dbReference type="EMBL" id="BKCJ010233711">
    <property type="protein sequence ID" value="GEZ03066.1"/>
    <property type="molecule type" value="Genomic_DNA"/>
</dbReference>
<organism evidence="2">
    <name type="scientific">Tanacetum cinerariifolium</name>
    <name type="common">Dalmatian daisy</name>
    <name type="synonym">Chrysanthemum cinerariifolium</name>
    <dbReference type="NCBI Taxonomy" id="118510"/>
    <lineage>
        <taxon>Eukaryota</taxon>
        <taxon>Viridiplantae</taxon>
        <taxon>Streptophyta</taxon>
        <taxon>Embryophyta</taxon>
        <taxon>Tracheophyta</taxon>
        <taxon>Spermatophyta</taxon>
        <taxon>Magnoliopsida</taxon>
        <taxon>eudicotyledons</taxon>
        <taxon>Gunneridae</taxon>
        <taxon>Pentapetalae</taxon>
        <taxon>asterids</taxon>
        <taxon>campanulids</taxon>
        <taxon>Asterales</taxon>
        <taxon>Asteraceae</taxon>
        <taxon>Asteroideae</taxon>
        <taxon>Anthemideae</taxon>
        <taxon>Anthemidinae</taxon>
        <taxon>Tanacetum</taxon>
    </lineage>
</organism>
<reference evidence="2" key="1">
    <citation type="journal article" date="2019" name="Sci. Rep.">
        <title>Draft genome of Tanacetum cinerariifolium, the natural source of mosquito coil.</title>
        <authorList>
            <person name="Yamashiro T."/>
            <person name="Shiraishi A."/>
            <person name="Satake H."/>
            <person name="Nakayama K."/>
        </authorList>
    </citation>
    <scope>NUCLEOTIDE SEQUENCE</scope>
</reference>
<evidence type="ECO:0000256" key="1">
    <source>
        <dbReference type="SAM" id="MobiDB-lite"/>
    </source>
</evidence>